<evidence type="ECO:0000313" key="9">
    <source>
        <dbReference type="Proteomes" id="UP000826550"/>
    </source>
</evidence>
<sequence length="461" mass="50659">MKEKTETPKHVLAIISCALMAFVSILTETSLNVTFPTLMKQFHIGLGLVQWTTTGYLLMIAVIMVSSSYLNDRFSARQLFLTAAIAFIGGSLVAGFAQNFWVLLAGRLISSVGAGLSIPLMFNLVVELMPQEKWGFYMGLTGLVVILAPSLGPTFGGTVVYYFGWPLIFHIVSGIALLVLLLGFFTVEQYHEKKHPSFDWLSYGVIAAAMVIFNIGFNRISNGLTDLGFWLSMIVVAILVFIFIKLSKTSDKKLINLAIFKNKPFIFAMISYLLLQFINIGTSFVLPNYVQIVNHASSLVGGLVLLPGCILSGILNPWFGHIYDEKGPKIPFLTGTLFCFSASLLFTIFGLKISTLLVGVFYGIMIIGRQMAFNNTMAEASKLQPDELHTDATAVFQTGQQYAGSMGTTVMATIISAWQKRPGNYAVLTAQGSQVAFLVMTVISVIIFLSYLNLFRLEAQK</sequence>
<keyword evidence="5 6" id="KW-0472">Membrane</keyword>
<keyword evidence="3 6" id="KW-0812">Transmembrane</keyword>
<feature type="transmembrane region" description="Helical" evidence="6">
    <location>
        <begin position="227"/>
        <end position="244"/>
    </location>
</feature>
<accession>A0ABX8W586</accession>
<dbReference type="PRINTS" id="PR01036">
    <property type="entry name" value="TCRTETB"/>
</dbReference>
<dbReference type="Proteomes" id="UP000826550">
    <property type="component" value="Chromosome"/>
</dbReference>
<feature type="transmembrane region" description="Helical" evidence="6">
    <location>
        <begin position="265"/>
        <end position="286"/>
    </location>
</feature>
<evidence type="ECO:0000256" key="1">
    <source>
        <dbReference type="ARBA" id="ARBA00004651"/>
    </source>
</evidence>
<evidence type="ECO:0000256" key="6">
    <source>
        <dbReference type="SAM" id="Phobius"/>
    </source>
</evidence>
<name>A0ABX8W586_9LACO</name>
<dbReference type="PANTHER" id="PTHR42718">
    <property type="entry name" value="MAJOR FACILITATOR SUPERFAMILY MULTIDRUG TRANSPORTER MFSC"/>
    <property type="match status" value="1"/>
</dbReference>
<dbReference type="Gene3D" id="1.20.1720.10">
    <property type="entry name" value="Multidrug resistance protein D"/>
    <property type="match status" value="1"/>
</dbReference>
<keyword evidence="2" id="KW-0813">Transport</keyword>
<dbReference type="InterPro" id="IPR036259">
    <property type="entry name" value="MFS_trans_sf"/>
</dbReference>
<evidence type="ECO:0000259" key="7">
    <source>
        <dbReference type="PROSITE" id="PS50850"/>
    </source>
</evidence>
<dbReference type="InterPro" id="IPR020846">
    <property type="entry name" value="MFS_dom"/>
</dbReference>
<feature type="transmembrane region" description="Helical" evidence="6">
    <location>
        <begin position="79"/>
        <end position="97"/>
    </location>
</feature>
<keyword evidence="9" id="KW-1185">Reference proteome</keyword>
<dbReference type="EMBL" id="CP048268">
    <property type="protein sequence ID" value="QYN52642.1"/>
    <property type="molecule type" value="Genomic_DNA"/>
</dbReference>
<feature type="transmembrane region" description="Helical" evidence="6">
    <location>
        <begin position="43"/>
        <end position="67"/>
    </location>
</feature>
<feature type="transmembrane region" description="Helical" evidence="6">
    <location>
        <begin position="12"/>
        <end position="31"/>
    </location>
</feature>
<dbReference type="SUPFAM" id="SSF103473">
    <property type="entry name" value="MFS general substrate transporter"/>
    <property type="match status" value="1"/>
</dbReference>
<organism evidence="8 9">
    <name type="scientific">Lactobacillus panisapium</name>
    <dbReference type="NCBI Taxonomy" id="2012495"/>
    <lineage>
        <taxon>Bacteria</taxon>
        <taxon>Bacillati</taxon>
        <taxon>Bacillota</taxon>
        <taxon>Bacilli</taxon>
        <taxon>Lactobacillales</taxon>
        <taxon>Lactobacillaceae</taxon>
        <taxon>Lactobacillus</taxon>
    </lineage>
</organism>
<feature type="transmembrane region" description="Helical" evidence="6">
    <location>
        <begin position="134"/>
        <end position="151"/>
    </location>
</feature>
<feature type="transmembrane region" description="Helical" evidence="6">
    <location>
        <begin position="332"/>
        <end position="365"/>
    </location>
</feature>
<protein>
    <submittedName>
        <fullName evidence="8">Multidrug efflux MFS transporter</fullName>
    </submittedName>
</protein>
<evidence type="ECO:0000313" key="8">
    <source>
        <dbReference type="EMBL" id="QYN52642.1"/>
    </source>
</evidence>
<dbReference type="Gene3D" id="1.20.1250.20">
    <property type="entry name" value="MFS general substrate transporter like domains"/>
    <property type="match status" value="1"/>
</dbReference>
<evidence type="ECO:0000256" key="5">
    <source>
        <dbReference type="ARBA" id="ARBA00023136"/>
    </source>
</evidence>
<evidence type="ECO:0000256" key="2">
    <source>
        <dbReference type="ARBA" id="ARBA00022448"/>
    </source>
</evidence>
<feature type="domain" description="Major facilitator superfamily (MFS) profile" evidence="7">
    <location>
        <begin position="13"/>
        <end position="459"/>
    </location>
</feature>
<reference evidence="8 9" key="1">
    <citation type="submission" date="2020-01" db="EMBL/GenBank/DDBJ databases">
        <title>Vast differences in strain-level diversity in the gut microbiota of two closely related honey bee species.</title>
        <authorList>
            <person name="Ellegaard K.M."/>
            <person name="Suenami S."/>
            <person name="Miyazaki R."/>
            <person name="Engel P."/>
        </authorList>
    </citation>
    <scope>NUCLEOTIDE SEQUENCE [LARGE SCALE GENOMIC DNA]</scope>
    <source>
        <strain evidence="8 9">ESL0416</strain>
    </source>
</reference>
<evidence type="ECO:0000256" key="3">
    <source>
        <dbReference type="ARBA" id="ARBA00022692"/>
    </source>
</evidence>
<feature type="transmembrane region" description="Helical" evidence="6">
    <location>
        <begin position="163"/>
        <end position="185"/>
    </location>
</feature>
<gene>
    <name evidence="8" type="ORF">GYM71_04145</name>
</gene>
<dbReference type="PROSITE" id="PS50850">
    <property type="entry name" value="MFS"/>
    <property type="match status" value="1"/>
</dbReference>
<comment type="subcellular location">
    <subcellularLocation>
        <location evidence="1">Cell membrane</location>
        <topology evidence="1">Multi-pass membrane protein</topology>
    </subcellularLocation>
</comment>
<dbReference type="InterPro" id="IPR011701">
    <property type="entry name" value="MFS"/>
</dbReference>
<keyword evidence="4 6" id="KW-1133">Transmembrane helix</keyword>
<dbReference type="PANTHER" id="PTHR42718:SF9">
    <property type="entry name" value="MAJOR FACILITATOR SUPERFAMILY MULTIDRUG TRANSPORTER MFSC"/>
    <property type="match status" value="1"/>
</dbReference>
<feature type="transmembrane region" description="Helical" evidence="6">
    <location>
        <begin position="103"/>
        <end position="122"/>
    </location>
</feature>
<feature type="transmembrane region" description="Helical" evidence="6">
    <location>
        <begin position="435"/>
        <end position="455"/>
    </location>
</feature>
<evidence type="ECO:0000256" key="4">
    <source>
        <dbReference type="ARBA" id="ARBA00022989"/>
    </source>
</evidence>
<feature type="transmembrane region" description="Helical" evidence="6">
    <location>
        <begin position="298"/>
        <end position="320"/>
    </location>
</feature>
<dbReference type="RefSeq" id="WP_220221023.1">
    <property type="nucleotide sequence ID" value="NZ_CP048268.1"/>
</dbReference>
<proteinExistence type="predicted"/>
<feature type="transmembrane region" description="Helical" evidence="6">
    <location>
        <begin position="197"/>
        <end position="215"/>
    </location>
</feature>
<dbReference type="Pfam" id="PF07690">
    <property type="entry name" value="MFS_1"/>
    <property type="match status" value="1"/>
</dbReference>